<protein>
    <recommendedName>
        <fullName evidence="4">DoxX-like protein</fullName>
    </recommendedName>
</protein>
<feature type="transmembrane region" description="Helical" evidence="1">
    <location>
        <begin position="5"/>
        <end position="27"/>
    </location>
</feature>
<dbReference type="OrthoDB" id="74134at2"/>
<feature type="transmembrane region" description="Helical" evidence="1">
    <location>
        <begin position="80"/>
        <end position="98"/>
    </location>
</feature>
<feature type="transmembrane region" description="Helical" evidence="1">
    <location>
        <begin position="110"/>
        <end position="128"/>
    </location>
</feature>
<keyword evidence="1" id="KW-0472">Membrane</keyword>
<keyword evidence="1" id="KW-1133">Transmembrane helix</keyword>
<comment type="caution">
    <text evidence="2">The sequence shown here is derived from an EMBL/GenBank/DDBJ whole genome shotgun (WGS) entry which is preliminary data.</text>
</comment>
<dbReference type="Proteomes" id="UP000268727">
    <property type="component" value="Unassembled WGS sequence"/>
</dbReference>
<dbReference type="EMBL" id="RJKM01000001">
    <property type="protein sequence ID" value="ROP42479.1"/>
    <property type="molecule type" value="Genomic_DNA"/>
</dbReference>
<reference evidence="2 3" key="1">
    <citation type="submission" date="2018-11" db="EMBL/GenBank/DDBJ databases">
        <title>Sequencing the genomes of 1000 actinobacteria strains.</title>
        <authorList>
            <person name="Klenk H.-P."/>
        </authorList>
    </citation>
    <scope>NUCLEOTIDE SEQUENCE [LARGE SCALE GENOMIC DNA]</scope>
    <source>
        <strain evidence="2 3">DSM 44231</strain>
    </source>
</reference>
<organism evidence="2 3">
    <name type="scientific">Saccharothrix texasensis</name>
    <dbReference type="NCBI Taxonomy" id="103734"/>
    <lineage>
        <taxon>Bacteria</taxon>
        <taxon>Bacillati</taxon>
        <taxon>Actinomycetota</taxon>
        <taxon>Actinomycetes</taxon>
        <taxon>Pseudonocardiales</taxon>
        <taxon>Pseudonocardiaceae</taxon>
        <taxon>Saccharothrix</taxon>
    </lineage>
</organism>
<evidence type="ECO:0000256" key="1">
    <source>
        <dbReference type="SAM" id="Phobius"/>
    </source>
</evidence>
<keyword evidence="1" id="KW-0812">Transmembrane</keyword>
<keyword evidence="3" id="KW-1185">Reference proteome</keyword>
<dbReference type="RefSeq" id="WP_148089063.1">
    <property type="nucleotide sequence ID" value="NZ_RJKM01000001.1"/>
</dbReference>
<evidence type="ECO:0000313" key="2">
    <source>
        <dbReference type="EMBL" id="ROP42479.1"/>
    </source>
</evidence>
<name>A0A3N1HJ15_9PSEU</name>
<evidence type="ECO:0008006" key="4">
    <source>
        <dbReference type="Google" id="ProtNLM"/>
    </source>
</evidence>
<feature type="transmembrane region" description="Helical" evidence="1">
    <location>
        <begin position="55"/>
        <end position="73"/>
    </location>
</feature>
<sequence length="148" mass="16388">MDTRVVLRVGCALLVLVQVAVGLWAALAPEGFFSGYPTPEVGWVALYPPYNEHLVRDYGMALLQLAPLALVCLKRPEPVFVAALLAGVLLFHLPHAVFHELHVVRTDDLVWQRLALWSPVVIAAALLWPTWESARSRRPPTTAPLSPR</sequence>
<evidence type="ECO:0000313" key="3">
    <source>
        <dbReference type="Proteomes" id="UP000268727"/>
    </source>
</evidence>
<gene>
    <name evidence="2" type="ORF">EDD40_7982</name>
</gene>
<proteinExistence type="predicted"/>
<accession>A0A3N1HJ15</accession>
<dbReference type="AlphaFoldDB" id="A0A3N1HJ15"/>